<dbReference type="InterPro" id="IPR008030">
    <property type="entry name" value="NmrA-like"/>
</dbReference>
<keyword evidence="4" id="KW-1185">Reference proteome</keyword>
<dbReference type="Gene3D" id="3.40.50.720">
    <property type="entry name" value="NAD(P)-binding Rossmann-like Domain"/>
    <property type="match status" value="1"/>
</dbReference>
<accession>A0A392RG53</accession>
<organism evidence="3 4">
    <name type="scientific">Trifolium medium</name>
    <dbReference type="NCBI Taxonomy" id="97028"/>
    <lineage>
        <taxon>Eukaryota</taxon>
        <taxon>Viridiplantae</taxon>
        <taxon>Streptophyta</taxon>
        <taxon>Embryophyta</taxon>
        <taxon>Tracheophyta</taxon>
        <taxon>Spermatophyta</taxon>
        <taxon>Magnoliopsida</taxon>
        <taxon>eudicotyledons</taxon>
        <taxon>Gunneridae</taxon>
        <taxon>Pentapetalae</taxon>
        <taxon>rosids</taxon>
        <taxon>fabids</taxon>
        <taxon>Fabales</taxon>
        <taxon>Fabaceae</taxon>
        <taxon>Papilionoideae</taxon>
        <taxon>50 kb inversion clade</taxon>
        <taxon>NPAAA clade</taxon>
        <taxon>Hologalegina</taxon>
        <taxon>IRL clade</taxon>
        <taxon>Trifolieae</taxon>
        <taxon>Trifolium</taxon>
    </lineage>
</organism>
<dbReference type="PANTHER" id="PTHR43349">
    <property type="entry name" value="PINORESINOL REDUCTASE-RELATED"/>
    <property type="match status" value="1"/>
</dbReference>
<dbReference type="GO" id="GO:0009807">
    <property type="term" value="P:lignan biosynthetic process"/>
    <property type="evidence" value="ECO:0007669"/>
    <property type="project" value="UniProtKB-ARBA"/>
</dbReference>
<dbReference type="EMBL" id="LXQA010224569">
    <property type="protein sequence ID" value="MCI35551.1"/>
    <property type="molecule type" value="Genomic_DNA"/>
</dbReference>
<proteinExistence type="inferred from homology"/>
<dbReference type="InterPro" id="IPR050608">
    <property type="entry name" value="NmrA-type/Isoflavone_red_sf"/>
</dbReference>
<dbReference type="Pfam" id="PF05368">
    <property type="entry name" value="NmrA"/>
    <property type="match status" value="1"/>
</dbReference>
<reference evidence="3 4" key="1">
    <citation type="journal article" date="2018" name="Front. Plant Sci.">
        <title>Red Clover (Trifolium pratense) and Zigzag Clover (T. medium) - A Picture of Genomic Similarities and Differences.</title>
        <authorList>
            <person name="Dluhosova J."/>
            <person name="Istvanek J."/>
            <person name="Nedelnik J."/>
            <person name="Repkova J."/>
        </authorList>
    </citation>
    <scope>NUCLEOTIDE SEQUENCE [LARGE SCALE GENOMIC DNA]</scope>
    <source>
        <strain evidence="4">cv. 10/8</strain>
        <tissue evidence="3">Leaf</tissue>
    </source>
</reference>
<dbReference type="InterPro" id="IPR036291">
    <property type="entry name" value="NAD(P)-bd_dom_sf"/>
</dbReference>
<feature type="domain" description="NmrA-like" evidence="2">
    <location>
        <begin position="6"/>
        <end position="62"/>
    </location>
</feature>
<evidence type="ECO:0000256" key="1">
    <source>
        <dbReference type="ARBA" id="ARBA00005725"/>
    </source>
</evidence>
<comment type="similarity">
    <text evidence="1">Belongs to the NmrA-type oxidoreductase family. Isoflavone reductase subfamily.</text>
</comment>
<comment type="caution">
    <text evidence="3">The sequence shown here is derived from an EMBL/GenBank/DDBJ whole genome shotgun (WGS) entry which is preliminary data.</text>
</comment>
<feature type="non-terminal residue" evidence="3">
    <location>
        <position position="63"/>
    </location>
</feature>
<evidence type="ECO:0000259" key="2">
    <source>
        <dbReference type="Pfam" id="PF05368"/>
    </source>
</evidence>
<dbReference type="Proteomes" id="UP000265520">
    <property type="component" value="Unassembled WGS sequence"/>
</dbReference>
<sequence>MALEVTTKILVIGGTGYMGKFIVEASVKAGYSTFALVRDSTLSNPQKSSIIQNFNKLDVNIVL</sequence>
<protein>
    <submittedName>
        <fullName evidence="3">Isoflavone reductase-like protein</fullName>
    </submittedName>
</protein>
<dbReference type="PANTHER" id="PTHR43349:SF35">
    <property type="entry name" value="PHENYLCOUMARAN BENZYLIC ETHER REDUCTASE 1"/>
    <property type="match status" value="1"/>
</dbReference>
<name>A0A392RG53_9FABA</name>
<dbReference type="SUPFAM" id="SSF51735">
    <property type="entry name" value="NAD(P)-binding Rossmann-fold domains"/>
    <property type="match status" value="1"/>
</dbReference>
<dbReference type="AlphaFoldDB" id="A0A392RG53"/>
<evidence type="ECO:0000313" key="4">
    <source>
        <dbReference type="Proteomes" id="UP000265520"/>
    </source>
</evidence>
<evidence type="ECO:0000313" key="3">
    <source>
        <dbReference type="EMBL" id="MCI35551.1"/>
    </source>
</evidence>